<dbReference type="PROSITE" id="PS00122">
    <property type="entry name" value="CARBOXYLESTERASE_B_1"/>
    <property type="match status" value="1"/>
</dbReference>
<dbReference type="OrthoDB" id="408631at2759"/>
<dbReference type="Gene3D" id="3.40.50.1820">
    <property type="entry name" value="alpha/beta hydrolase"/>
    <property type="match status" value="1"/>
</dbReference>
<feature type="chain" id="PRO_5034884481" description="Carboxylic ester hydrolase" evidence="3">
    <location>
        <begin position="21"/>
        <end position="497"/>
    </location>
</feature>
<protein>
    <recommendedName>
        <fullName evidence="3">Carboxylic ester hydrolase</fullName>
        <ecNumber evidence="3">3.1.1.-</ecNumber>
    </recommendedName>
</protein>
<keyword evidence="3" id="KW-0732">Signal</keyword>
<keyword evidence="2 3" id="KW-0378">Hydrolase</keyword>
<dbReference type="Proteomes" id="UP000639643">
    <property type="component" value="Unassembled WGS sequence"/>
</dbReference>
<dbReference type="PANTHER" id="PTHR43918:SF4">
    <property type="entry name" value="CARBOXYLIC ESTER HYDROLASE"/>
    <property type="match status" value="1"/>
</dbReference>
<feature type="signal peptide" evidence="3">
    <location>
        <begin position="1"/>
        <end position="20"/>
    </location>
</feature>
<accession>A0A8H6MTA0</accession>
<dbReference type="AlphaFoldDB" id="A0A8H6MTA0"/>
<evidence type="ECO:0000256" key="1">
    <source>
        <dbReference type="ARBA" id="ARBA00005964"/>
    </source>
</evidence>
<comment type="similarity">
    <text evidence="1 3">Belongs to the type-B carboxylesterase/lipase family.</text>
</comment>
<organism evidence="5 6">
    <name type="scientific">Colletotrichum musicola</name>
    <dbReference type="NCBI Taxonomy" id="2175873"/>
    <lineage>
        <taxon>Eukaryota</taxon>
        <taxon>Fungi</taxon>
        <taxon>Dikarya</taxon>
        <taxon>Ascomycota</taxon>
        <taxon>Pezizomycotina</taxon>
        <taxon>Sordariomycetes</taxon>
        <taxon>Hypocreomycetidae</taxon>
        <taxon>Glomerellales</taxon>
        <taxon>Glomerellaceae</taxon>
        <taxon>Colletotrichum</taxon>
        <taxon>Colletotrichum orchidearum species complex</taxon>
    </lineage>
</organism>
<name>A0A8H6MTA0_9PEZI</name>
<dbReference type="SUPFAM" id="SSF53474">
    <property type="entry name" value="alpha/beta-Hydrolases"/>
    <property type="match status" value="1"/>
</dbReference>
<gene>
    <name evidence="5" type="ORF">CMUS01_14121</name>
</gene>
<keyword evidence="6" id="KW-1185">Reference proteome</keyword>
<evidence type="ECO:0000256" key="2">
    <source>
        <dbReference type="ARBA" id="ARBA00022801"/>
    </source>
</evidence>
<dbReference type="PANTHER" id="PTHR43918">
    <property type="entry name" value="ACETYLCHOLINESTERASE"/>
    <property type="match status" value="1"/>
</dbReference>
<dbReference type="PROSITE" id="PS00941">
    <property type="entry name" value="CARBOXYLESTERASE_B_2"/>
    <property type="match status" value="1"/>
</dbReference>
<evidence type="ECO:0000256" key="3">
    <source>
        <dbReference type="RuleBase" id="RU361235"/>
    </source>
</evidence>
<comment type="caution">
    <text evidence="5">The sequence shown here is derived from an EMBL/GenBank/DDBJ whole genome shotgun (WGS) entry which is preliminary data.</text>
</comment>
<dbReference type="InterPro" id="IPR019826">
    <property type="entry name" value="Carboxylesterase_B_AS"/>
</dbReference>
<evidence type="ECO:0000259" key="4">
    <source>
        <dbReference type="Pfam" id="PF00135"/>
    </source>
</evidence>
<dbReference type="Pfam" id="PF00135">
    <property type="entry name" value="COesterase"/>
    <property type="match status" value="1"/>
</dbReference>
<reference evidence="5" key="1">
    <citation type="journal article" date="2020" name="Phytopathology">
        <title>Genome Sequence Resources of Colletotrichum truncatum, C. plurivorum, C. musicola, and C. sojae: Four Species Pathogenic to Soybean (Glycine max).</title>
        <authorList>
            <person name="Rogerio F."/>
            <person name="Boufleur T.R."/>
            <person name="Ciampi-Guillardi M."/>
            <person name="Sukno S.A."/>
            <person name="Thon M.R."/>
            <person name="Massola Junior N.S."/>
            <person name="Baroncelli R."/>
        </authorList>
    </citation>
    <scope>NUCLEOTIDE SEQUENCE</scope>
    <source>
        <strain evidence="5">LFN0074</strain>
    </source>
</reference>
<dbReference type="InterPro" id="IPR002018">
    <property type="entry name" value="CarbesteraseB"/>
</dbReference>
<dbReference type="GO" id="GO:0052689">
    <property type="term" value="F:carboxylic ester hydrolase activity"/>
    <property type="evidence" value="ECO:0007669"/>
    <property type="project" value="TreeGrafter"/>
</dbReference>
<evidence type="ECO:0000313" key="6">
    <source>
        <dbReference type="Proteomes" id="UP000639643"/>
    </source>
</evidence>
<feature type="domain" description="Carboxylesterase type B" evidence="4">
    <location>
        <begin position="39"/>
        <end position="483"/>
    </location>
</feature>
<dbReference type="EMBL" id="WIGM01000975">
    <property type="protein sequence ID" value="KAF6807468.1"/>
    <property type="molecule type" value="Genomic_DNA"/>
</dbReference>
<proteinExistence type="inferred from homology"/>
<dbReference type="InterPro" id="IPR019819">
    <property type="entry name" value="Carboxylesterase_B_CS"/>
</dbReference>
<dbReference type="InterPro" id="IPR029058">
    <property type="entry name" value="AB_hydrolase_fold"/>
</dbReference>
<sequence length="497" mass="53333">MAGLRGLVLAALAFSLTVSARTVQCDAAQSSESSSRSGPVANVRNGTLRGLNLPFYKQDLFLGVLFAEPPVGGLRFRHPVPYRSRWNASRDATVRSPSCPGYAGFDIGLSLGEDCLTLDIVRPEGAKNGSALPVLVWIYGGGFTAGGSADSRYNTTYMVQQSVAIGKPVIVVSINYRVGGFGFLASNEVVAAGVANIGLFDQRLALRWIRENIRAFGGAPDAVTIWGESAGGFSVGYHLVGFDGENEGLFRAAILESGNALGPATSAVDSPGDLNSTYQPCYDHVVDFVGCGGAFDTLDCLRKAPFEKLFGAFYSQVYTPILDDTFLTRLPSESFAKNLVTNVAILAGSNTDEGTATFFGPRGTLNNDSDVFALLKGMGKGLADETVEDAMRLYPDDPPDGCPFNTGSERFEEHGFMYKRGAAIVGDAVIHAGRRQHTEFFANRTGSLRKSVYSYRFDQSPWDNSLTFVATDSPVSSTHYAEVFHRGLLPDLGMRTD</sequence>
<dbReference type="EC" id="3.1.1.-" evidence="3"/>
<evidence type="ECO:0000313" key="5">
    <source>
        <dbReference type="EMBL" id="KAF6807468.1"/>
    </source>
</evidence>
<dbReference type="InterPro" id="IPR050654">
    <property type="entry name" value="AChE-related_enzymes"/>
</dbReference>